<gene>
    <name evidence="2" type="ORF">ACEZDG_35305</name>
</gene>
<evidence type="ECO:0000313" key="2">
    <source>
        <dbReference type="EMBL" id="MFC1414544.1"/>
    </source>
</evidence>
<evidence type="ECO:0000256" key="1">
    <source>
        <dbReference type="SAM" id="MobiDB-lite"/>
    </source>
</evidence>
<dbReference type="EMBL" id="JBHEZX010000025">
    <property type="protein sequence ID" value="MFC1414544.1"/>
    <property type="molecule type" value="Genomic_DNA"/>
</dbReference>
<comment type="caution">
    <text evidence="2">The sequence shown here is derived from an EMBL/GenBank/DDBJ whole genome shotgun (WGS) entry which is preliminary data.</text>
</comment>
<reference evidence="2 3" key="1">
    <citation type="submission" date="2024-09" db="EMBL/GenBank/DDBJ databases">
        <authorList>
            <person name="Lee S.D."/>
        </authorList>
    </citation>
    <scope>NUCLEOTIDE SEQUENCE [LARGE SCALE GENOMIC DNA]</scope>
    <source>
        <strain evidence="2 3">N1-1</strain>
    </source>
</reference>
<feature type="compositionally biased region" description="Low complexity" evidence="1">
    <location>
        <begin position="1"/>
        <end position="16"/>
    </location>
</feature>
<keyword evidence="2" id="KW-0489">Methyltransferase</keyword>
<evidence type="ECO:0000313" key="3">
    <source>
        <dbReference type="Proteomes" id="UP001592582"/>
    </source>
</evidence>
<dbReference type="EC" id="2.1.1.-" evidence="2"/>
<name>A0ABV6VLD8_9ACTN</name>
<dbReference type="Gene3D" id="3.40.50.150">
    <property type="entry name" value="Vaccinia Virus protein VP39"/>
    <property type="match status" value="1"/>
</dbReference>
<dbReference type="SUPFAM" id="SSF53335">
    <property type="entry name" value="S-adenosyl-L-methionine-dependent methyltransferases"/>
    <property type="match status" value="1"/>
</dbReference>
<accession>A0ABV6VLD8</accession>
<dbReference type="Proteomes" id="UP001592582">
    <property type="component" value="Unassembled WGS sequence"/>
</dbReference>
<dbReference type="InterPro" id="IPR029063">
    <property type="entry name" value="SAM-dependent_MTases_sf"/>
</dbReference>
<sequence>MASASVASTTVGAAMGTDGGTAGRTRAWQRARDWAEIQERMLVPLYEAVYDRLEVGPATSVLGLGCRSGLALLLAAGRGAEVVGLEPEAELRSLAQDRSLRVLSDVYRDLSPETGAGTGAGAGAGARPAAHSLVTAFEHLSCTADPLALVRDAARLTAPGGCVALATWGPPERCESAAVLGVARRLADPLRRDPYAPFALSGPGAVEQMVARAGMRLVGGGRVLCPFAYSDLESAVRGLLSTGVFDAAADYSGPRQVEKEITEALHPYRREDGSVRMLNVFRYTLAERIPERIPERSR</sequence>
<dbReference type="GO" id="GO:0032259">
    <property type="term" value="P:methylation"/>
    <property type="evidence" value="ECO:0007669"/>
    <property type="project" value="UniProtKB-KW"/>
</dbReference>
<organism evidence="2 3">
    <name type="scientific">Streptacidiphilus alkalitolerans</name>
    <dbReference type="NCBI Taxonomy" id="3342712"/>
    <lineage>
        <taxon>Bacteria</taxon>
        <taxon>Bacillati</taxon>
        <taxon>Actinomycetota</taxon>
        <taxon>Actinomycetes</taxon>
        <taxon>Kitasatosporales</taxon>
        <taxon>Streptomycetaceae</taxon>
        <taxon>Streptacidiphilus</taxon>
    </lineage>
</organism>
<keyword evidence="3" id="KW-1185">Reference proteome</keyword>
<dbReference type="GO" id="GO:0008168">
    <property type="term" value="F:methyltransferase activity"/>
    <property type="evidence" value="ECO:0007669"/>
    <property type="project" value="UniProtKB-KW"/>
</dbReference>
<proteinExistence type="predicted"/>
<keyword evidence="2" id="KW-0808">Transferase</keyword>
<feature type="region of interest" description="Disordered" evidence="1">
    <location>
        <begin position="1"/>
        <end position="24"/>
    </location>
</feature>
<dbReference type="RefSeq" id="WP_380518267.1">
    <property type="nucleotide sequence ID" value="NZ_JBHEZX010000025.1"/>
</dbReference>
<dbReference type="Pfam" id="PF13489">
    <property type="entry name" value="Methyltransf_23"/>
    <property type="match status" value="1"/>
</dbReference>
<protein>
    <submittedName>
        <fullName evidence="2">Class I SAM-dependent methyltransferase</fullName>
        <ecNumber evidence="2">2.1.1.-</ecNumber>
    </submittedName>
</protein>